<dbReference type="PANTHER" id="PTHR45947:SF3">
    <property type="entry name" value="SULFOQUINOVOSYL TRANSFERASE SQD2"/>
    <property type="match status" value="1"/>
</dbReference>
<gene>
    <name evidence="2" type="ORF">SBA1_1170011</name>
</gene>
<dbReference type="Pfam" id="PF00534">
    <property type="entry name" value="Glycos_transf_1"/>
    <property type="match status" value="1"/>
</dbReference>
<dbReference type="EMBL" id="OMOD01000021">
    <property type="protein sequence ID" value="SPF33417.1"/>
    <property type="molecule type" value="Genomic_DNA"/>
</dbReference>
<dbReference type="CDD" id="cd03801">
    <property type="entry name" value="GT4_PimA-like"/>
    <property type="match status" value="1"/>
</dbReference>
<dbReference type="SUPFAM" id="SSF53756">
    <property type="entry name" value="UDP-Glycosyltransferase/glycogen phosphorylase"/>
    <property type="match status" value="1"/>
</dbReference>
<accession>A0A2U3K1G8</accession>
<feature type="domain" description="Glycosyl transferase family 1" evidence="1">
    <location>
        <begin position="208"/>
        <end position="361"/>
    </location>
</feature>
<keyword evidence="2" id="KW-0808">Transferase</keyword>
<protein>
    <submittedName>
        <fullName evidence="2">Putative Glycosyl transferase group 1</fullName>
    </submittedName>
</protein>
<proteinExistence type="predicted"/>
<dbReference type="Proteomes" id="UP000238701">
    <property type="component" value="Unassembled WGS sequence"/>
</dbReference>
<dbReference type="Gene3D" id="3.40.50.2000">
    <property type="entry name" value="Glycogen Phosphorylase B"/>
    <property type="match status" value="2"/>
</dbReference>
<evidence type="ECO:0000259" key="1">
    <source>
        <dbReference type="Pfam" id="PF00534"/>
    </source>
</evidence>
<sequence length="421" mass="47567">MPTIAYLSNLFPSPVEPYVIDEIRELRRRGVNVVPCSARTVKPRLDRHLHALAAETLYLQPLRITVLLHAVWVSAAKLAILSDFLRHALFQRREAPARRLRALLHTFLGVYYAALLHSRHVDHIHVHHGYFGSWIAMVAARLLGIGFSMTLHGSDLLLDPAFLDLKLKQCSFCVTISEFNRRRILMDYPGAVPEKILVRRLGVDDPESKRPSHQRHSTFSILGVGRLHPVKNHSFLIQACWLLKRRGLRFVCRIAGDGPERQWLEGMIRDFDLQAEVRLLGQLSRHQLDEQYDRADLVVLTSRSEGIPLVLMDAMVRRKPVLAPAITGIPELVADGKTGFLYQPGSLDDFMARIAFVMNTQSALGPLLQAARGHVLKHFNREANLAAVCDLFHPYLKSQPTQVPDISSEIASATYENPLLQ</sequence>
<dbReference type="GO" id="GO:0016757">
    <property type="term" value="F:glycosyltransferase activity"/>
    <property type="evidence" value="ECO:0007669"/>
    <property type="project" value="InterPro"/>
</dbReference>
<evidence type="ECO:0000313" key="2">
    <source>
        <dbReference type="EMBL" id="SPF33417.1"/>
    </source>
</evidence>
<organism evidence="2 3">
    <name type="scientific">Candidatus Sulfotelmatobacter kueseliae</name>
    <dbReference type="NCBI Taxonomy" id="2042962"/>
    <lineage>
        <taxon>Bacteria</taxon>
        <taxon>Pseudomonadati</taxon>
        <taxon>Acidobacteriota</taxon>
        <taxon>Terriglobia</taxon>
        <taxon>Terriglobales</taxon>
        <taxon>Candidatus Korobacteraceae</taxon>
        <taxon>Candidatus Sulfotelmatobacter</taxon>
    </lineage>
</organism>
<evidence type="ECO:0000313" key="3">
    <source>
        <dbReference type="Proteomes" id="UP000238701"/>
    </source>
</evidence>
<dbReference type="InterPro" id="IPR001296">
    <property type="entry name" value="Glyco_trans_1"/>
</dbReference>
<dbReference type="AlphaFoldDB" id="A0A2U3K1G8"/>
<dbReference type="InterPro" id="IPR050194">
    <property type="entry name" value="Glycosyltransferase_grp1"/>
</dbReference>
<dbReference type="PANTHER" id="PTHR45947">
    <property type="entry name" value="SULFOQUINOVOSYL TRANSFERASE SQD2"/>
    <property type="match status" value="1"/>
</dbReference>
<name>A0A2U3K1G8_9BACT</name>
<reference evidence="3" key="1">
    <citation type="submission" date="2018-02" db="EMBL/GenBank/DDBJ databases">
        <authorList>
            <person name="Hausmann B."/>
        </authorList>
    </citation>
    <scope>NUCLEOTIDE SEQUENCE [LARGE SCALE GENOMIC DNA]</scope>
    <source>
        <strain evidence="3">Peat soil MAG SbA1</strain>
    </source>
</reference>